<feature type="transmembrane region" description="Helical" evidence="1">
    <location>
        <begin position="281"/>
        <end position="299"/>
    </location>
</feature>
<keyword evidence="1" id="KW-0812">Transmembrane</keyword>
<evidence type="ECO:0000259" key="3">
    <source>
        <dbReference type="Pfam" id="PF19040"/>
    </source>
</evidence>
<dbReference type="Pfam" id="PF01757">
    <property type="entry name" value="Acyl_transf_3"/>
    <property type="match status" value="1"/>
</dbReference>
<dbReference type="Pfam" id="PF19040">
    <property type="entry name" value="SGNH"/>
    <property type="match status" value="1"/>
</dbReference>
<dbReference type="AlphaFoldDB" id="A0A089RB38"/>
<dbReference type="InterPro" id="IPR043968">
    <property type="entry name" value="SGNH"/>
</dbReference>
<feature type="transmembrane region" description="Helical" evidence="1">
    <location>
        <begin position="190"/>
        <end position="210"/>
    </location>
</feature>
<feature type="transmembrane region" description="Helical" evidence="1">
    <location>
        <begin position="219"/>
        <end position="237"/>
    </location>
</feature>
<reference evidence="4 5" key="1">
    <citation type="submission" date="2014-09" db="EMBL/GenBank/DDBJ databases">
        <title>Cedecea neteri SSMD04 Genome Sequencing.</title>
        <authorList>
            <person name="Tan J.-Y."/>
        </authorList>
    </citation>
    <scope>NUCLEOTIDE SEQUENCE [LARGE SCALE GENOMIC DNA]</scope>
    <source>
        <strain evidence="4 5">SSMD04</strain>
    </source>
</reference>
<evidence type="ECO:0008006" key="6">
    <source>
        <dbReference type="Google" id="ProtNLM"/>
    </source>
</evidence>
<protein>
    <recommendedName>
        <fullName evidence="6">Acyltransferase</fullName>
    </recommendedName>
</protein>
<feature type="transmembrane region" description="Helical" evidence="1">
    <location>
        <begin position="166"/>
        <end position="184"/>
    </location>
</feature>
<dbReference type="RefSeq" id="WP_038473513.1">
    <property type="nucleotide sequence ID" value="NZ_CP009451.1"/>
</dbReference>
<dbReference type="GO" id="GO:0016020">
    <property type="term" value="C:membrane"/>
    <property type="evidence" value="ECO:0007669"/>
    <property type="project" value="TreeGrafter"/>
</dbReference>
<feature type="transmembrane region" description="Helical" evidence="1">
    <location>
        <begin position="249"/>
        <end position="269"/>
    </location>
</feature>
<gene>
    <name evidence="4" type="ORF">JT31_04005</name>
</gene>
<sequence>MRYRSDIDGLRAIAVLFVLIFHAGLTLFPSGFIGVDIFFVISGFLITSIITSALNNNKLSVTDFYVRRLWRLQPALIATILFSLIIATIFYLPEDFTHFLREAKYTTLFTSNQYFSRATTAYAAPDTAFLLLLHTWSLSIEWQWYLVLPAALLLLHKYLPSRWLSPVVISTTLAMVALSLYLSQAFPDKSYYFLSSRIFEFLFGSCLIMLKSENLKPNNFMATCIGLAALGALFYCATRTNIVLGYPDYHAVIVAAASAALIYVGSVSGGIVTRALSIPPLVFIGTISYSLYLWHWPIFAAGRYLGFEENGIFTTVCLALTFSLAWLSYLFIEKPFRKKRIPLLKSFIYLSLLLALLFVVLSAISEKQDGLSRRFGSQFQQVALTLKQNESRDRKYCIDGSSELENKNCTIGDVNAAKKALLIGDSHSNHFWSFFDVLGKNAHMSVLAQATSSCLTLPGVYLFDWWYFKDTVYQKCHDDSDKFYENIRQGHFDYVIIGEVWSNYAGDNIVNHPQDPRSMELSHQRIETAMKQALDIIIQSGARPVIIKQIYTMPDNFMHCFYDSVKFRKKYVSNSCNTNTRTDDSSEWFPQLFNRLQKTYPTLIIIDPKDAQCSGNVCKTDINGVPVYRDVGHINDFASHEFGVEYLRQHKNPFNE</sequence>
<keyword evidence="1" id="KW-0472">Membrane</keyword>
<feature type="transmembrane region" description="Helical" evidence="1">
    <location>
        <begin position="75"/>
        <end position="92"/>
    </location>
</feature>
<feature type="transmembrane region" description="Helical" evidence="1">
    <location>
        <begin position="311"/>
        <end position="332"/>
    </location>
</feature>
<feature type="transmembrane region" description="Helical" evidence="1">
    <location>
        <begin position="12"/>
        <end position="31"/>
    </location>
</feature>
<feature type="transmembrane region" description="Helical" evidence="1">
    <location>
        <begin position="344"/>
        <end position="364"/>
    </location>
</feature>
<dbReference type="OrthoDB" id="9767863at2"/>
<dbReference type="Proteomes" id="UP000029481">
    <property type="component" value="Chromosome"/>
</dbReference>
<evidence type="ECO:0000259" key="2">
    <source>
        <dbReference type="Pfam" id="PF01757"/>
    </source>
</evidence>
<dbReference type="EMBL" id="CP009451">
    <property type="protein sequence ID" value="AIR03800.1"/>
    <property type="molecule type" value="Genomic_DNA"/>
</dbReference>
<dbReference type="GO" id="GO:0009103">
    <property type="term" value="P:lipopolysaccharide biosynthetic process"/>
    <property type="evidence" value="ECO:0007669"/>
    <property type="project" value="TreeGrafter"/>
</dbReference>
<keyword evidence="1" id="KW-1133">Transmembrane helix</keyword>
<feature type="transmembrane region" description="Helical" evidence="1">
    <location>
        <begin position="142"/>
        <end position="159"/>
    </location>
</feature>
<keyword evidence="5" id="KW-1185">Reference proteome</keyword>
<evidence type="ECO:0000313" key="5">
    <source>
        <dbReference type="Proteomes" id="UP000029481"/>
    </source>
</evidence>
<accession>A0A089RB38</accession>
<organism evidence="4 5">
    <name type="scientific">Cedecea neteri</name>
    <dbReference type="NCBI Taxonomy" id="158822"/>
    <lineage>
        <taxon>Bacteria</taxon>
        <taxon>Pseudomonadati</taxon>
        <taxon>Pseudomonadota</taxon>
        <taxon>Gammaproteobacteria</taxon>
        <taxon>Enterobacterales</taxon>
        <taxon>Enterobacteriaceae</taxon>
        <taxon>Cedecea</taxon>
    </lineage>
</organism>
<dbReference type="PANTHER" id="PTHR23028:SF53">
    <property type="entry name" value="ACYL_TRANSF_3 DOMAIN-CONTAINING PROTEIN"/>
    <property type="match status" value="1"/>
</dbReference>
<proteinExistence type="predicted"/>
<name>A0A089RB38_9ENTR</name>
<dbReference type="InterPro" id="IPR002656">
    <property type="entry name" value="Acyl_transf_3_dom"/>
</dbReference>
<dbReference type="KEGG" id="cnt:JT31_04005"/>
<evidence type="ECO:0000256" key="1">
    <source>
        <dbReference type="SAM" id="Phobius"/>
    </source>
</evidence>
<dbReference type="GO" id="GO:0016747">
    <property type="term" value="F:acyltransferase activity, transferring groups other than amino-acyl groups"/>
    <property type="evidence" value="ECO:0007669"/>
    <property type="project" value="InterPro"/>
</dbReference>
<feature type="transmembrane region" description="Helical" evidence="1">
    <location>
        <begin position="37"/>
        <end position="54"/>
    </location>
</feature>
<dbReference type="InterPro" id="IPR050879">
    <property type="entry name" value="Acyltransferase_3"/>
</dbReference>
<dbReference type="PANTHER" id="PTHR23028">
    <property type="entry name" value="ACETYLTRANSFERASE"/>
    <property type="match status" value="1"/>
</dbReference>
<feature type="domain" description="SGNH" evidence="3">
    <location>
        <begin position="405"/>
        <end position="641"/>
    </location>
</feature>
<evidence type="ECO:0000313" key="4">
    <source>
        <dbReference type="EMBL" id="AIR03800.1"/>
    </source>
</evidence>
<feature type="domain" description="Acyltransferase 3" evidence="2">
    <location>
        <begin position="6"/>
        <end position="329"/>
    </location>
</feature>